<reference evidence="4 5" key="1">
    <citation type="submission" date="2024-03" db="EMBL/GenBank/DDBJ databases">
        <title>Mouse gut bacterial collection (mGBC) of GemPharmatech.</title>
        <authorList>
            <person name="He Y."/>
            <person name="Dong L."/>
            <person name="Wu D."/>
            <person name="Gao X."/>
            <person name="Lin Z."/>
        </authorList>
    </citation>
    <scope>NUCLEOTIDE SEQUENCE [LARGE SCALE GENOMIC DNA]</scope>
    <source>
        <strain evidence="4 5">54-13</strain>
    </source>
</reference>
<dbReference type="EMBL" id="JBCLPP010000003">
    <property type="protein sequence ID" value="MEY8244257.1"/>
    <property type="molecule type" value="Genomic_DNA"/>
</dbReference>
<protein>
    <submittedName>
        <fullName evidence="4">Tetratricopeptide repeat protein</fullName>
    </submittedName>
</protein>
<sequence>MSIPSHILNLIENNAVDEAIVSLDRFIEESGDSAEAYFQRGKLHWQAGHRREAINDYHRAVDIDSASPAREALRLSMSIMNFYNTDLYNP</sequence>
<organism evidence="4 5">
    <name type="scientific">Heminiphilus faecis</name>
    <dbReference type="NCBI Taxonomy" id="2601703"/>
    <lineage>
        <taxon>Bacteria</taxon>
        <taxon>Pseudomonadati</taxon>
        <taxon>Bacteroidota</taxon>
        <taxon>Bacteroidia</taxon>
        <taxon>Bacteroidales</taxon>
        <taxon>Muribaculaceae</taxon>
        <taxon>Heminiphilus</taxon>
    </lineage>
</organism>
<keyword evidence="2 3" id="KW-0802">TPR repeat</keyword>
<dbReference type="SUPFAM" id="SSF48452">
    <property type="entry name" value="TPR-like"/>
    <property type="match status" value="1"/>
</dbReference>
<proteinExistence type="predicted"/>
<keyword evidence="1" id="KW-0677">Repeat</keyword>
<evidence type="ECO:0000256" key="3">
    <source>
        <dbReference type="PROSITE-ProRule" id="PRU00339"/>
    </source>
</evidence>
<accession>A0ABV4CTC1</accession>
<dbReference type="SMART" id="SM00028">
    <property type="entry name" value="TPR"/>
    <property type="match status" value="1"/>
</dbReference>
<keyword evidence="5" id="KW-1185">Reference proteome</keyword>
<evidence type="ECO:0000256" key="1">
    <source>
        <dbReference type="ARBA" id="ARBA00022737"/>
    </source>
</evidence>
<dbReference type="RefSeq" id="WP_147438690.1">
    <property type="nucleotide sequence ID" value="NZ_JBCLPP010000003.1"/>
</dbReference>
<dbReference type="Gene3D" id="1.25.40.10">
    <property type="entry name" value="Tetratricopeptide repeat domain"/>
    <property type="match status" value="1"/>
</dbReference>
<dbReference type="Proteomes" id="UP001565200">
    <property type="component" value="Unassembled WGS sequence"/>
</dbReference>
<dbReference type="PROSITE" id="PS50005">
    <property type="entry name" value="TPR"/>
    <property type="match status" value="1"/>
</dbReference>
<evidence type="ECO:0000313" key="5">
    <source>
        <dbReference type="Proteomes" id="UP001565200"/>
    </source>
</evidence>
<dbReference type="InterPro" id="IPR013105">
    <property type="entry name" value="TPR_2"/>
</dbReference>
<comment type="caution">
    <text evidence="4">The sequence shown here is derived from an EMBL/GenBank/DDBJ whole genome shotgun (WGS) entry which is preliminary data.</text>
</comment>
<evidence type="ECO:0000313" key="4">
    <source>
        <dbReference type="EMBL" id="MEY8244257.1"/>
    </source>
</evidence>
<dbReference type="InterPro" id="IPR019734">
    <property type="entry name" value="TPR_rpt"/>
</dbReference>
<dbReference type="Pfam" id="PF07719">
    <property type="entry name" value="TPR_2"/>
    <property type="match status" value="1"/>
</dbReference>
<gene>
    <name evidence="4" type="ORF">AAK873_01340</name>
</gene>
<dbReference type="InterPro" id="IPR011990">
    <property type="entry name" value="TPR-like_helical_dom_sf"/>
</dbReference>
<name>A0ABV4CTC1_9BACT</name>
<feature type="repeat" description="TPR" evidence="3">
    <location>
        <begin position="34"/>
        <end position="67"/>
    </location>
</feature>
<evidence type="ECO:0000256" key="2">
    <source>
        <dbReference type="ARBA" id="ARBA00022803"/>
    </source>
</evidence>